<accession>A0AA88DL94</accession>
<feature type="compositionally biased region" description="Basic and acidic residues" evidence="1">
    <location>
        <begin position="30"/>
        <end position="41"/>
    </location>
</feature>
<evidence type="ECO:0000313" key="2">
    <source>
        <dbReference type="EMBL" id="GMN57323.1"/>
    </source>
</evidence>
<dbReference type="Gramene" id="FCD_00011539-RA">
    <property type="protein sequence ID" value="FCD_00011539-RA:cds"/>
    <property type="gene ID" value="FCD_00011539"/>
</dbReference>
<evidence type="ECO:0000256" key="1">
    <source>
        <dbReference type="SAM" id="MobiDB-lite"/>
    </source>
</evidence>
<protein>
    <submittedName>
        <fullName evidence="2">Uncharacterized protein</fullName>
    </submittedName>
</protein>
<dbReference type="Proteomes" id="UP001187192">
    <property type="component" value="Unassembled WGS sequence"/>
</dbReference>
<dbReference type="AlphaFoldDB" id="A0AA88DL94"/>
<evidence type="ECO:0000313" key="3">
    <source>
        <dbReference type="Proteomes" id="UP001187192"/>
    </source>
</evidence>
<dbReference type="EMBL" id="BTGU01000069">
    <property type="protein sequence ID" value="GMN57323.1"/>
    <property type="molecule type" value="Genomic_DNA"/>
</dbReference>
<keyword evidence="3" id="KW-1185">Reference proteome</keyword>
<proteinExistence type="predicted"/>
<feature type="region of interest" description="Disordered" evidence="1">
    <location>
        <begin position="1"/>
        <end position="78"/>
    </location>
</feature>
<comment type="caution">
    <text evidence="2">The sequence shown here is derived from an EMBL/GenBank/DDBJ whole genome shotgun (WGS) entry which is preliminary data.</text>
</comment>
<reference evidence="2" key="1">
    <citation type="submission" date="2023-07" db="EMBL/GenBank/DDBJ databases">
        <title>draft genome sequence of fig (Ficus carica).</title>
        <authorList>
            <person name="Takahashi T."/>
            <person name="Nishimura K."/>
        </authorList>
    </citation>
    <scope>NUCLEOTIDE SEQUENCE</scope>
</reference>
<name>A0AA88DL94_FICCA</name>
<sequence length="78" mass="8940">MAWGNSHSLGRAASHRRRWGGSLEHRSRKPHDDENADEHPSRACRRRRRASCEPSAGSPRRRAYRGDRLGRPSPWVAT</sequence>
<gene>
    <name evidence="2" type="ORF">TIFTF001_026432</name>
</gene>
<organism evidence="2 3">
    <name type="scientific">Ficus carica</name>
    <name type="common">Common fig</name>
    <dbReference type="NCBI Taxonomy" id="3494"/>
    <lineage>
        <taxon>Eukaryota</taxon>
        <taxon>Viridiplantae</taxon>
        <taxon>Streptophyta</taxon>
        <taxon>Embryophyta</taxon>
        <taxon>Tracheophyta</taxon>
        <taxon>Spermatophyta</taxon>
        <taxon>Magnoliopsida</taxon>
        <taxon>eudicotyledons</taxon>
        <taxon>Gunneridae</taxon>
        <taxon>Pentapetalae</taxon>
        <taxon>rosids</taxon>
        <taxon>fabids</taxon>
        <taxon>Rosales</taxon>
        <taxon>Moraceae</taxon>
        <taxon>Ficeae</taxon>
        <taxon>Ficus</taxon>
    </lineage>
</organism>